<evidence type="ECO:0000313" key="4">
    <source>
        <dbReference type="Proteomes" id="UP000005408"/>
    </source>
</evidence>
<dbReference type="AlphaFoldDB" id="A0A8W8M7I8"/>
<evidence type="ECO:0000256" key="1">
    <source>
        <dbReference type="SAM" id="MobiDB-lite"/>
    </source>
</evidence>
<feature type="transmembrane region" description="Helical" evidence="2">
    <location>
        <begin position="12"/>
        <end position="31"/>
    </location>
</feature>
<dbReference type="EnsemblMetazoa" id="G32142.1">
    <property type="protein sequence ID" value="G32142.1:cds"/>
    <property type="gene ID" value="G32142"/>
</dbReference>
<evidence type="ECO:0000313" key="3">
    <source>
        <dbReference type="EnsemblMetazoa" id="G32142.1:cds"/>
    </source>
</evidence>
<keyword evidence="2" id="KW-1133">Transmembrane helix</keyword>
<protein>
    <submittedName>
        <fullName evidence="3">Uncharacterized protein</fullName>
    </submittedName>
</protein>
<proteinExistence type="predicted"/>
<keyword evidence="2" id="KW-0472">Membrane</keyword>
<feature type="region of interest" description="Disordered" evidence="1">
    <location>
        <begin position="98"/>
        <end position="140"/>
    </location>
</feature>
<name>A0A8W8M7I8_MAGGI</name>
<reference evidence="3" key="1">
    <citation type="submission" date="2022-08" db="UniProtKB">
        <authorList>
            <consortium name="EnsemblMetazoa"/>
        </authorList>
    </citation>
    <scope>IDENTIFICATION</scope>
    <source>
        <strain evidence="3">05x7-T-G4-1.051#20</strain>
    </source>
</reference>
<accession>A0A8W8M7I8</accession>
<keyword evidence="2" id="KW-0812">Transmembrane</keyword>
<organism evidence="3 4">
    <name type="scientific">Magallana gigas</name>
    <name type="common">Pacific oyster</name>
    <name type="synonym">Crassostrea gigas</name>
    <dbReference type="NCBI Taxonomy" id="29159"/>
    <lineage>
        <taxon>Eukaryota</taxon>
        <taxon>Metazoa</taxon>
        <taxon>Spiralia</taxon>
        <taxon>Lophotrochozoa</taxon>
        <taxon>Mollusca</taxon>
        <taxon>Bivalvia</taxon>
        <taxon>Autobranchia</taxon>
        <taxon>Pteriomorphia</taxon>
        <taxon>Ostreida</taxon>
        <taxon>Ostreoidea</taxon>
        <taxon>Ostreidae</taxon>
        <taxon>Magallana</taxon>
    </lineage>
</organism>
<dbReference type="Proteomes" id="UP000005408">
    <property type="component" value="Unassembled WGS sequence"/>
</dbReference>
<keyword evidence="4" id="KW-1185">Reference proteome</keyword>
<sequence length="140" mass="15934">MSTDAVHVWGPIAVTSLVVTIACIVILVLLYRRKNNKTKSSYERNLVHIPEEETMRYVKLNQLQENIRNNSTASYLNKDGANKNCSAIKAQRDLANFESESQDYTVPKFTREEGVPDDQSQTEPKPMDSEPHPYIYVISS</sequence>
<evidence type="ECO:0000256" key="2">
    <source>
        <dbReference type="SAM" id="Phobius"/>
    </source>
</evidence>